<reference evidence="2 3" key="1">
    <citation type="submission" date="2018-05" db="EMBL/GenBank/DDBJ databases">
        <title>Genomic Encyclopedia of Type Strains, Phase IV (KMG-IV): sequencing the most valuable type-strain genomes for metagenomic binning, comparative biology and taxonomic classification.</title>
        <authorList>
            <person name="Goeker M."/>
        </authorList>
    </citation>
    <scope>NUCLEOTIDE SEQUENCE [LARGE SCALE GENOMIC DNA]</scope>
    <source>
        <strain evidence="2 3">DSM 25350</strain>
    </source>
</reference>
<keyword evidence="3" id="KW-1185">Reference proteome</keyword>
<dbReference type="AlphaFoldDB" id="A0A316FTA6"/>
<evidence type="ECO:0000256" key="1">
    <source>
        <dbReference type="SAM" id="Phobius"/>
    </source>
</evidence>
<dbReference type="Proteomes" id="UP000245790">
    <property type="component" value="Unassembled WGS sequence"/>
</dbReference>
<comment type="caution">
    <text evidence="2">The sequence shown here is derived from an EMBL/GenBank/DDBJ whole genome shotgun (WGS) entry which is preliminary data.</text>
</comment>
<dbReference type="EMBL" id="QGGU01000006">
    <property type="protein sequence ID" value="PWK50840.1"/>
    <property type="molecule type" value="Genomic_DNA"/>
</dbReference>
<gene>
    <name evidence="2" type="ORF">C8D97_106128</name>
</gene>
<evidence type="ECO:0000313" key="3">
    <source>
        <dbReference type="Proteomes" id="UP000245790"/>
    </source>
</evidence>
<name>A0A316FTA6_9GAMM</name>
<protein>
    <submittedName>
        <fullName evidence="2">Uncharacterized protein</fullName>
    </submittedName>
</protein>
<accession>A0A316FTA6</accession>
<feature type="transmembrane region" description="Helical" evidence="1">
    <location>
        <begin position="37"/>
        <end position="56"/>
    </location>
</feature>
<sequence>MNQSIFVALILISCLQLLLLLTQYSHLSLFSMHSHLPLIALTLVPQVSAILLLCIWRETHLLKRSFHQSQHLPIPTAPK</sequence>
<keyword evidence="1" id="KW-0472">Membrane</keyword>
<keyword evidence="1" id="KW-1133">Transmembrane helix</keyword>
<organism evidence="2 3">
    <name type="scientific">Pleionea mediterranea</name>
    <dbReference type="NCBI Taxonomy" id="523701"/>
    <lineage>
        <taxon>Bacteria</taxon>
        <taxon>Pseudomonadati</taxon>
        <taxon>Pseudomonadota</taxon>
        <taxon>Gammaproteobacteria</taxon>
        <taxon>Oceanospirillales</taxon>
        <taxon>Pleioneaceae</taxon>
        <taxon>Pleionea</taxon>
    </lineage>
</organism>
<keyword evidence="1" id="KW-0812">Transmembrane</keyword>
<evidence type="ECO:0000313" key="2">
    <source>
        <dbReference type="EMBL" id="PWK50840.1"/>
    </source>
</evidence>
<proteinExistence type="predicted"/>